<gene>
    <name evidence="1" type="ORF">EXN66_Car001270</name>
</gene>
<dbReference type="Proteomes" id="UP000503349">
    <property type="component" value="Chromosome 1"/>
</dbReference>
<organism evidence="1 2">
    <name type="scientific">Channa argus</name>
    <name type="common">Northern snakehead</name>
    <name type="synonym">Ophicephalus argus</name>
    <dbReference type="NCBI Taxonomy" id="215402"/>
    <lineage>
        <taxon>Eukaryota</taxon>
        <taxon>Metazoa</taxon>
        <taxon>Chordata</taxon>
        <taxon>Craniata</taxon>
        <taxon>Vertebrata</taxon>
        <taxon>Euteleostomi</taxon>
        <taxon>Actinopterygii</taxon>
        <taxon>Neopterygii</taxon>
        <taxon>Teleostei</taxon>
        <taxon>Neoteleostei</taxon>
        <taxon>Acanthomorphata</taxon>
        <taxon>Anabantaria</taxon>
        <taxon>Anabantiformes</taxon>
        <taxon>Channoidei</taxon>
        <taxon>Channidae</taxon>
        <taxon>Channa</taxon>
    </lineage>
</organism>
<dbReference type="AlphaFoldDB" id="A0A6G1R059"/>
<evidence type="ECO:0000313" key="1">
    <source>
        <dbReference type="EMBL" id="KAF3708097.1"/>
    </source>
</evidence>
<keyword evidence="2" id="KW-1185">Reference proteome</keyword>
<proteinExistence type="predicted"/>
<dbReference type="EMBL" id="CM015712">
    <property type="protein sequence ID" value="KAF3708097.1"/>
    <property type="molecule type" value="Genomic_DNA"/>
</dbReference>
<evidence type="ECO:0000313" key="2">
    <source>
        <dbReference type="Proteomes" id="UP000503349"/>
    </source>
</evidence>
<accession>A0A6G1R059</accession>
<name>A0A6G1R059_CHAAH</name>
<protein>
    <submittedName>
        <fullName evidence="1">Uncharacterized protein</fullName>
    </submittedName>
</protein>
<reference evidence="1 2" key="1">
    <citation type="submission" date="2019-02" db="EMBL/GenBank/DDBJ databases">
        <title>Opniocepnalus argus genome.</title>
        <authorList>
            <person name="Zhou C."/>
            <person name="Xiao S."/>
        </authorList>
    </citation>
    <scope>NUCLEOTIDE SEQUENCE [LARGE SCALE GENOMIC DNA]</scope>
    <source>
        <strain evidence="1">OARG1902GOOAL</strain>
        <tissue evidence="1">Muscle</tissue>
    </source>
</reference>
<sequence length="90" mass="10605">MCKSKDSENQEENKTEGQNFTCNLRALRRHCIKNRHDSLLDITAWAQEHFLKSLSVNTGRCVIHKCKLKLYHAKKKPYVNTFQKCTVFSY</sequence>
<reference evidence="2" key="2">
    <citation type="submission" date="2019-02" db="EMBL/GenBank/DDBJ databases">
        <title>Opniocepnalus argus Var Kimnra genome.</title>
        <authorList>
            <person name="Zhou C."/>
            <person name="Xiao S."/>
        </authorList>
    </citation>
    <scope>NUCLEOTIDE SEQUENCE [LARGE SCALE GENOMIC DNA]</scope>
</reference>